<keyword evidence="2" id="KW-1185">Reference proteome</keyword>
<accession>A0A9X1VER2</accession>
<sequence>MKKHVLLPLLFSGFGANHPAQAQGALINLIGAGINLATLPKRPVAAAAAAPVATVQSAAQVATDFQKLQLQRTAAGQLPPHGAEAIAALETQLERCHAALLADSTSVVCPPAQRVALQQAAVQLAQTNPTWNTLPYQREASFYLNEDARRQLVSAGVRVALPASASAKKTPVAPPPAPVAPVATAAEVATRFRGLKLQRTAAAQLPARGAEPITALETELERCHQAYLADSTGVICPPAQRTALQQAAARLAQTTPGWNALPYQREAAFYLDEDTRRHLVSTGAPVGKRVPPPAPVRPPAPVPLATPAWVPATFRQLKRQRTPDEQLPKRGAEQVKALEAELERCHAALVTDSTGVVCPPAQRTALQQAAVRVAQANPSWSLEPYQRETAFYLAEDIRRQQAAKSAK</sequence>
<dbReference type="RefSeq" id="WP_241936107.1">
    <property type="nucleotide sequence ID" value="NZ_JALBGC010000003.1"/>
</dbReference>
<name>A0A9X1VER2_9BACT</name>
<organism evidence="1 2">
    <name type="scientific">Hymenobacter cyanobacteriorum</name>
    <dbReference type="NCBI Taxonomy" id="2926463"/>
    <lineage>
        <taxon>Bacteria</taxon>
        <taxon>Pseudomonadati</taxon>
        <taxon>Bacteroidota</taxon>
        <taxon>Cytophagia</taxon>
        <taxon>Cytophagales</taxon>
        <taxon>Hymenobacteraceae</taxon>
        <taxon>Hymenobacter</taxon>
    </lineage>
</organism>
<reference evidence="1" key="1">
    <citation type="submission" date="2022-03" db="EMBL/GenBank/DDBJ databases">
        <title>Bacterial whole genome sequence for Hymenobacter sp. DH14.</title>
        <authorList>
            <person name="Le V."/>
        </authorList>
    </citation>
    <scope>NUCLEOTIDE SEQUENCE</scope>
    <source>
        <strain evidence="1">DH14</strain>
    </source>
</reference>
<proteinExistence type="predicted"/>
<evidence type="ECO:0000313" key="2">
    <source>
        <dbReference type="Proteomes" id="UP001139193"/>
    </source>
</evidence>
<dbReference type="Proteomes" id="UP001139193">
    <property type="component" value="Unassembled WGS sequence"/>
</dbReference>
<evidence type="ECO:0000313" key="1">
    <source>
        <dbReference type="EMBL" id="MCI1187834.1"/>
    </source>
</evidence>
<dbReference type="AlphaFoldDB" id="A0A9X1VER2"/>
<comment type="caution">
    <text evidence="1">The sequence shown here is derived from an EMBL/GenBank/DDBJ whole genome shotgun (WGS) entry which is preliminary data.</text>
</comment>
<protein>
    <submittedName>
        <fullName evidence="1">Uncharacterized protein</fullName>
    </submittedName>
</protein>
<dbReference type="EMBL" id="JALBGC010000003">
    <property type="protein sequence ID" value="MCI1187834.1"/>
    <property type="molecule type" value="Genomic_DNA"/>
</dbReference>
<gene>
    <name evidence="1" type="ORF">MON38_10420</name>
</gene>